<feature type="domain" description="C2H2-type" evidence="12">
    <location>
        <begin position="451"/>
        <end position="480"/>
    </location>
</feature>
<dbReference type="RefSeq" id="XP_030831676.1">
    <property type="nucleotide sequence ID" value="XM_030975816.1"/>
</dbReference>
<feature type="domain" description="C2H2-type" evidence="12">
    <location>
        <begin position="544"/>
        <end position="571"/>
    </location>
</feature>
<dbReference type="InterPro" id="IPR013087">
    <property type="entry name" value="Znf_C2H2_type"/>
</dbReference>
<protein>
    <recommendedName>
        <fullName evidence="12">C2H2-type domain-containing protein</fullName>
    </recommendedName>
</protein>
<dbReference type="Pfam" id="PF13912">
    <property type="entry name" value="zf-C2H2_6"/>
    <property type="match status" value="1"/>
</dbReference>
<comment type="subcellular location">
    <subcellularLocation>
        <location evidence="1">Nucleus</location>
    </subcellularLocation>
</comment>
<dbReference type="OMA" id="GKCKSQF"/>
<evidence type="ECO:0000256" key="7">
    <source>
        <dbReference type="ARBA" id="ARBA00023125"/>
    </source>
</evidence>
<dbReference type="PANTHER" id="PTHR24379:SF121">
    <property type="entry name" value="C2H2-TYPE DOMAIN-CONTAINING PROTEIN"/>
    <property type="match status" value="1"/>
</dbReference>
<dbReference type="Proteomes" id="UP000007110">
    <property type="component" value="Unassembled WGS sequence"/>
</dbReference>
<evidence type="ECO:0000256" key="5">
    <source>
        <dbReference type="ARBA" id="ARBA00022833"/>
    </source>
</evidence>
<dbReference type="EnsemblMetazoa" id="XM_030975816">
    <property type="protein sequence ID" value="XP_030831676"/>
    <property type="gene ID" value="LOC100891243"/>
</dbReference>
<dbReference type="Gene3D" id="3.30.160.60">
    <property type="entry name" value="Classic Zinc Finger"/>
    <property type="match status" value="9"/>
</dbReference>
<dbReference type="GO" id="GO:0008270">
    <property type="term" value="F:zinc ion binding"/>
    <property type="evidence" value="ECO:0007669"/>
    <property type="project" value="UniProtKB-KW"/>
</dbReference>
<evidence type="ECO:0000256" key="1">
    <source>
        <dbReference type="ARBA" id="ARBA00004123"/>
    </source>
</evidence>
<evidence type="ECO:0000256" key="4">
    <source>
        <dbReference type="ARBA" id="ARBA00022771"/>
    </source>
</evidence>
<dbReference type="InParanoid" id="A0A7M7N632"/>
<evidence type="ECO:0000256" key="3">
    <source>
        <dbReference type="ARBA" id="ARBA00022737"/>
    </source>
</evidence>
<proteinExistence type="predicted"/>
<dbReference type="CTD" id="84905"/>
<keyword evidence="9" id="KW-0539">Nucleus</keyword>
<dbReference type="SMART" id="SM00355">
    <property type="entry name" value="ZnF_C2H2"/>
    <property type="match status" value="13"/>
</dbReference>
<feature type="domain" description="C2H2-type" evidence="12">
    <location>
        <begin position="48"/>
        <end position="70"/>
    </location>
</feature>
<dbReference type="KEGG" id="spu:100891243"/>
<dbReference type="GeneID" id="100891243"/>
<dbReference type="AlphaFoldDB" id="A0A7M7N632"/>
<dbReference type="FunFam" id="3.30.160.60:FF:000618">
    <property type="entry name" value="zinc finger protein 341 isoform X1"/>
    <property type="match status" value="1"/>
</dbReference>
<organism evidence="13 14">
    <name type="scientific">Strongylocentrotus purpuratus</name>
    <name type="common">Purple sea urchin</name>
    <dbReference type="NCBI Taxonomy" id="7668"/>
    <lineage>
        <taxon>Eukaryota</taxon>
        <taxon>Metazoa</taxon>
        <taxon>Echinodermata</taxon>
        <taxon>Eleutherozoa</taxon>
        <taxon>Echinozoa</taxon>
        <taxon>Echinoidea</taxon>
        <taxon>Euechinoidea</taxon>
        <taxon>Echinacea</taxon>
        <taxon>Camarodonta</taxon>
        <taxon>Echinidea</taxon>
        <taxon>Strongylocentrotidae</taxon>
        <taxon>Strongylocentrotus</taxon>
    </lineage>
</organism>
<dbReference type="FunFam" id="3.30.160.60:FF:002343">
    <property type="entry name" value="Zinc finger protein 33A"/>
    <property type="match status" value="1"/>
</dbReference>
<evidence type="ECO:0000256" key="6">
    <source>
        <dbReference type="ARBA" id="ARBA00023015"/>
    </source>
</evidence>
<evidence type="ECO:0000256" key="9">
    <source>
        <dbReference type="ARBA" id="ARBA00023242"/>
    </source>
</evidence>
<evidence type="ECO:0000313" key="14">
    <source>
        <dbReference type="Proteomes" id="UP000007110"/>
    </source>
</evidence>
<keyword evidence="7" id="KW-0238">DNA-binding</keyword>
<name>A0A7M7N632_STRPU</name>
<reference evidence="13" key="2">
    <citation type="submission" date="2021-01" db="UniProtKB">
        <authorList>
            <consortium name="EnsemblMetazoa"/>
        </authorList>
    </citation>
    <scope>IDENTIFICATION</scope>
</reference>
<dbReference type="GO" id="GO:0006355">
    <property type="term" value="P:regulation of DNA-templated transcription"/>
    <property type="evidence" value="ECO:0000318"/>
    <property type="project" value="GO_Central"/>
</dbReference>
<feature type="domain" description="C2H2-type" evidence="12">
    <location>
        <begin position="661"/>
        <end position="688"/>
    </location>
</feature>
<dbReference type="PANTHER" id="PTHR24379">
    <property type="entry name" value="KRAB AND ZINC FINGER DOMAIN-CONTAINING"/>
    <property type="match status" value="1"/>
</dbReference>
<evidence type="ECO:0000256" key="2">
    <source>
        <dbReference type="ARBA" id="ARBA00022723"/>
    </source>
</evidence>
<evidence type="ECO:0000313" key="13">
    <source>
        <dbReference type="EnsemblMetazoa" id="XP_030831676"/>
    </source>
</evidence>
<reference evidence="14" key="1">
    <citation type="submission" date="2015-02" db="EMBL/GenBank/DDBJ databases">
        <title>Genome sequencing for Strongylocentrotus purpuratus.</title>
        <authorList>
            <person name="Murali S."/>
            <person name="Liu Y."/>
            <person name="Vee V."/>
            <person name="English A."/>
            <person name="Wang M."/>
            <person name="Skinner E."/>
            <person name="Han Y."/>
            <person name="Muzny D.M."/>
            <person name="Worley K.C."/>
            <person name="Gibbs R.A."/>
        </authorList>
    </citation>
    <scope>NUCLEOTIDE SEQUENCE</scope>
</reference>
<dbReference type="OrthoDB" id="10064525at2759"/>
<evidence type="ECO:0000256" key="10">
    <source>
        <dbReference type="PROSITE-ProRule" id="PRU00042"/>
    </source>
</evidence>
<keyword evidence="6" id="KW-0805">Transcription regulation</keyword>
<keyword evidence="4 10" id="KW-0863">Zinc-finger</keyword>
<feature type="region of interest" description="Disordered" evidence="11">
    <location>
        <begin position="757"/>
        <end position="785"/>
    </location>
</feature>
<feature type="domain" description="C2H2-type" evidence="12">
    <location>
        <begin position="315"/>
        <end position="342"/>
    </location>
</feature>
<dbReference type="SUPFAM" id="SSF57667">
    <property type="entry name" value="beta-beta-alpha zinc fingers"/>
    <property type="match status" value="5"/>
</dbReference>
<dbReference type="GO" id="GO:0000978">
    <property type="term" value="F:RNA polymerase II cis-regulatory region sequence-specific DNA binding"/>
    <property type="evidence" value="ECO:0000318"/>
    <property type="project" value="GO_Central"/>
</dbReference>
<dbReference type="PROSITE" id="PS50157">
    <property type="entry name" value="ZINC_FINGER_C2H2_2"/>
    <property type="match status" value="13"/>
</dbReference>
<dbReference type="FunFam" id="3.30.160.60:FF:000679">
    <property type="entry name" value="Zinc finger protein 341"/>
    <property type="match status" value="1"/>
</dbReference>
<dbReference type="PROSITE" id="PS00028">
    <property type="entry name" value="ZINC_FINGER_C2H2_1"/>
    <property type="match status" value="11"/>
</dbReference>
<dbReference type="GO" id="GO:0000981">
    <property type="term" value="F:DNA-binding transcription factor activity, RNA polymerase II-specific"/>
    <property type="evidence" value="ECO:0000318"/>
    <property type="project" value="GO_Central"/>
</dbReference>
<evidence type="ECO:0000259" key="12">
    <source>
        <dbReference type="PROSITE" id="PS50157"/>
    </source>
</evidence>
<feature type="domain" description="C2H2-type" evidence="12">
    <location>
        <begin position="628"/>
        <end position="660"/>
    </location>
</feature>
<dbReference type="FunCoup" id="A0A7M7N632">
    <property type="interactions" value="601"/>
</dbReference>
<feature type="domain" description="C2H2-type" evidence="12">
    <location>
        <begin position="343"/>
        <end position="365"/>
    </location>
</feature>
<dbReference type="GO" id="GO:0005634">
    <property type="term" value="C:nucleus"/>
    <property type="evidence" value="ECO:0007669"/>
    <property type="project" value="UniProtKB-SubCell"/>
</dbReference>
<accession>A0A7M7N632</accession>
<dbReference type="Pfam" id="PF00096">
    <property type="entry name" value="zf-C2H2"/>
    <property type="match status" value="8"/>
</dbReference>
<dbReference type="Pfam" id="PF12874">
    <property type="entry name" value="zf-met"/>
    <property type="match status" value="1"/>
</dbReference>
<feature type="domain" description="C2H2-type" evidence="12">
    <location>
        <begin position="518"/>
        <end position="547"/>
    </location>
</feature>
<keyword evidence="5" id="KW-0862">Zinc</keyword>
<feature type="domain" description="C2H2-type" evidence="12">
    <location>
        <begin position="600"/>
        <end position="627"/>
    </location>
</feature>
<evidence type="ECO:0000256" key="11">
    <source>
        <dbReference type="SAM" id="MobiDB-lite"/>
    </source>
</evidence>
<evidence type="ECO:0000256" key="8">
    <source>
        <dbReference type="ARBA" id="ARBA00023163"/>
    </source>
</evidence>
<keyword evidence="14" id="KW-1185">Reference proteome</keyword>
<keyword evidence="3" id="KW-0677">Repeat</keyword>
<keyword evidence="2" id="KW-0479">Metal-binding</keyword>
<keyword evidence="8" id="KW-0804">Transcription</keyword>
<dbReference type="InterPro" id="IPR036236">
    <property type="entry name" value="Znf_C2H2_sf"/>
</dbReference>
<feature type="domain" description="C2H2-type" evidence="12">
    <location>
        <begin position="689"/>
        <end position="717"/>
    </location>
</feature>
<feature type="domain" description="C2H2-type" evidence="12">
    <location>
        <begin position="572"/>
        <end position="599"/>
    </location>
</feature>
<feature type="region of interest" description="Disordered" evidence="11">
    <location>
        <begin position="802"/>
        <end position="830"/>
    </location>
</feature>
<feature type="domain" description="C2H2-type" evidence="12">
    <location>
        <begin position="423"/>
        <end position="450"/>
    </location>
</feature>
<feature type="compositionally biased region" description="Basic residues" evidence="11">
    <location>
        <begin position="758"/>
        <end position="767"/>
    </location>
</feature>
<sequence>MSQALFDALAGIDGSGLGMQGLLETTPTHTMTTIVQDQNAGVDEEDIFQCGKCKKQFTSLNSFMNHKREHCIPPISTHPIHTITTLPRPQPIPAAAPHSVNSAFSTLTQTSLGNRLSLGGGGIGPVPQSPLSQLPSNMVLGEEVLISQFANVEQNIQQLQNTLMNSGSLSSAPFITSQAASRLLTSTTPVSSGGSSMSSNSVQQTLNIGQVTNIQIVQPNGNITLQQVLPNSNQQDQHQLLQQQGQTLIQPATIMQQQPPRSSGVQELTRIAPMTSLVQGGGDGSDPLNRPDHIYSLTARRKRRGEAESKKPGKLRCNYCDRTFAKNFDLNQHLRSHTGEKPFQCIVCGRAFAQKSNVKKHMQTHKVWPQGKRATLPNKPILKVTNLGEENSAKNAKIRLDAGGSQDLLEPIPREEMLIDNSYVCNFCNEKYKNYYQLKTHMRQHKDEQLYKCIVKTCSQNFKNLDEFLEHIRAHDKELSYRCHLCNKQFNDLNDLGVHQYSHSLYPNQGPKLIQKEFKCPKCNSKYSSPDALDHHMNTSSHKFNCPECNKIFTCERYLRRHLVSHCTQSLHECLICNKKFKSEHYLKSHILIHTGQKPFSCQVCTTEFNRKDKLKRHMLIHEPNKKFKCPFHSVAGCNMAFNRADKLKAHIITHSGIKPFKCFHCSKTFSRRPNLAEHMKLHTNDFPFHCDKCNKGYAREKYLKNHNCNAKTGPKRTSSIEGISLEYAAKLIDAGAIMDPEQEQIQNSLVEALAEKAKKKRGRKRKSDLQSQRAKEDAMEEEEVRIVHTKTRQVRMRAGSMLNKSKRARKPRTPSYKMKQSKMQQTPLMSEKSTIAAIEEDLAIIQNVLAQHSNNVNVDVGMEDLDTDHTDSGHSLASSLSRQSGVNISLPSESLIQDPINLEPGDLSGQMVPVVTHRVHRLDDENEVVVVVSQT</sequence>
<feature type="domain" description="C2H2-type" evidence="12">
    <location>
        <begin position="481"/>
        <end position="504"/>
    </location>
</feature>